<protein>
    <submittedName>
        <fullName evidence="2">Uncharacterized protein</fullName>
    </submittedName>
</protein>
<sequence length="249" mass="27668">MTSLSSLTMNDIPVSPRSSSESPSHSPAPCIHGDRLPNLRSLKFVRTKASIVDAHNLTSLVLDRMSKSYDTWNELFDTLSGCPALKYLDIVDFDADSMAVTGPADFQIIELRHLHTLTLTEFEGHTSLAFFLAHLSLPRTATIDITTRKEPGLYFHHVTVYNDDSLNPSVTVFADAVPRDKILLPMFSAIRSIKVKTKNCRLEVEGFTSTEPCPSALSVDLYCDLGNLYNMRSVQRRIVLELGTLSPPL</sequence>
<dbReference type="InterPro" id="IPR032675">
    <property type="entry name" value="LRR_dom_sf"/>
</dbReference>
<dbReference type="SUPFAM" id="SSF52047">
    <property type="entry name" value="RNI-like"/>
    <property type="match status" value="1"/>
</dbReference>
<feature type="compositionally biased region" description="Low complexity" evidence="1">
    <location>
        <begin position="13"/>
        <end position="29"/>
    </location>
</feature>
<accession>A0ABQ8KCH1</accession>
<feature type="region of interest" description="Disordered" evidence="1">
    <location>
        <begin position="1"/>
        <end position="32"/>
    </location>
</feature>
<keyword evidence="3" id="KW-1185">Reference proteome</keyword>
<organism evidence="2 3">
    <name type="scientific">Rhodofomes roseus</name>
    <dbReference type="NCBI Taxonomy" id="34475"/>
    <lineage>
        <taxon>Eukaryota</taxon>
        <taxon>Fungi</taxon>
        <taxon>Dikarya</taxon>
        <taxon>Basidiomycota</taxon>
        <taxon>Agaricomycotina</taxon>
        <taxon>Agaricomycetes</taxon>
        <taxon>Polyporales</taxon>
        <taxon>Rhodofomes</taxon>
    </lineage>
</organism>
<gene>
    <name evidence="2" type="ORF">C8Q71DRAFT_109409</name>
</gene>
<proteinExistence type="predicted"/>
<dbReference type="Gene3D" id="3.80.10.10">
    <property type="entry name" value="Ribonuclease Inhibitor"/>
    <property type="match status" value="1"/>
</dbReference>
<dbReference type="Proteomes" id="UP000814176">
    <property type="component" value="Unassembled WGS sequence"/>
</dbReference>
<evidence type="ECO:0000256" key="1">
    <source>
        <dbReference type="SAM" id="MobiDB-lite"/>
    </source>
</evidence>
<comment type="caution">
    <text evidence="2">The sequence shown here is derived from an EMBL/GenBank/DDBJ whole genome shotgun (WGS) entry which is preliminary data.</text>
</comment>
<reference evidence="2 3" key="1">
    <citation type="journal article" date="2021" name="Environ. Microbiol.">
        <title>Gene family expansions and transcriptome signatures uncover fungal adaptations to wood decay.</title>
        <authorList>
            <person name="Hage H."/>
            <person name="Miyauchi S."/>
            <person name="Viragh M."/>
            <person name="Drula E."/>
            <person name="Min B."/>
            <person name="Chaduli D."/>
            <person name="Navarro D."/>
            <person name="Favel A."/>
            <person name="Norest M."/>
            <person name="Lesage-Meessen L."/>
            <person name="Balint B."/>
            <person name="Merenyi Z."/>
            <person name="de Eugenio L."/>
            <person name="Morin E."/>
            <person name="Martinez A.T."/>
            <person name="Baldrian P."/>
            <person name="Stursova M."/>
            <person name="Martinez M.J."/>
            <person name="Novotny C."/>
            <person name="Magnuson J.K."/>
            <person name="Spatafora J.W."/>
            <person name="Maurice S."/>
            <person name="Pangilinan J."/>
            <person name="Andreopoulos W."/>
            <person name="LaButti K."/>
            <person name="Hundley H."/>
            <person name="Na H."/>
            <person name="Kuo A."/>
            <person name="Barry K."/>
            <person name="Lipzen A."/>
            <person name="Henrissat B."/>
            <person name="Riley R."/>
            <person name="Ahrendt S."/>
            <person name="Nagy L.G."/>
            <person name="Grigoriev I.V."/>
            <person name="Martin F."/>
            <person name="Rosso M.N."/>
        </authorList>
    </citation>
    <scope>NUCLEOTIDE SEQUENCE [LARGE SCALE GENOMIC DNA]</scope>
    <source>
        <strain evidence="2 3">CIRM-BRFM 1785</strain>
    </source>
</reference>
<dbReference type="GeneID" id="71997048"/>
<evidence type="ECO:0000313" key="2">
    <source>
        <dbReference type="EMBL" id="KAH9835227.1"/>
    </source>
</evidence>
<evidence type="ECO:0000313" key="3">
    <source>
        <dbReference type="Proteomes" id="UP000814176"/>
    </source>
</evidence>
<dbReference type="RefSeq" id="XP_047777660.1">
    <property type="nucleotide sequence ID" value="XM_047916316.1"/>
</dbReference>
<dbReference type="EMBL" id="JADCUA010000013">
    <property type="protein sequence ID" value="KAH9835227.1"/>
    <property type="molecule type" value="Genomic_DNA"/>
</dbReference>
<name>A0ABQ8KCH1_9APHY</name>